<gene>
    <name evidence="1" type="ORF">CHH72_13315</name>
</gene>
<evidence type="ECO:0000313" key="2">
    <source>
        <dbReference type="Proteomes" id="UP000216207"/>
    </source>
</evidence>
<proteinExistence type="predicted"/>
<reference evidence="1 2" key="1">
    <citation type="submission" date="2017-07" db="EMBL/GenBank/DDBJ databases">
        <title>Isolation and whole genome analysis of endospore-forming bacteria from heroin.</title>
        <authorList>
            <person name="Kalinowski J."/>
            <person name="Ahrens B."/>
            <person name="Al-Dilaimi A."/>
            <person name="Winkler A."/>
            <person name="Wibberg D."/>
            <person name="Schleenbecker U."/>
            <person name="Ruckert C."/>
            <person name="Wolfel R."/>
            <person name="Grass G."/>
        </authorList>
    </citation>
    <scope>NUCLEOTIDE SEQUENCE [LARGE SCALE GENOMIC DNA]</scope>
    <source>
        <strain evidence="1 2">7539</strain>
    </source>
</reference>
<dbReference type="AlphaFoldDB" id="A0A268NYL9"/>
<dbReference type="Proteomes" id="UP000216207">
    <property type="component" value="Unassembled WGS sequence"/>
</dbReference>
<organism evidence="1 2">
    <name type="scientific">Shouchella clausii</name>
    <name type="common">Alkalihalobacillus clausii</name>
    <dbReference type="NCBI Taxonomy" id="79880"/>
    <lineage>
        <taxon>Bacteria</taxon>
        <taxon>Bacillati</taxon>
        <taxon>Bacillota</taxon>
        <taxon>Bacilli</taxon>
        <taxon>Bacillales</taxon>
        <taxon>Bacillaceae</taxon>
        <taxon>Shouchella</taxon>
    </lineage>
</organism>
<evidence type="ECO:0000313" key="1">
    <source>
        <dbReference type="EMBL" id="PAE88614.1"/>
    </source>
</evidence>
<accession>A0A268NYL9</accession>
<dbReference type="RefSeq" id="WP_011245555.1">
    <property type="nucleotide sequence ID" value="NZ_CP012475.1"/>
</dbReference>
<dbReference type="EMBL" id="NPCC01000015">
    <property type="protein sequence ID" value="PAE88614.1"/>
    <property type="molecule type" value="Genomic_DNA"/>
</dbReference>
<name>A0A268NYL9_SHOCL</name>
<comment type="caution">
    <text evidence="1">The sequence shown here is derived from an EMBL/GenBank/DDBJ whole genome shotgun (WGS) entry which is preliminary data.</text>
</comment>
<sequence length="172" mass="19989">MNRKRLILLAIVVVLAICISIAFHYWNKAQQEKEAADRDLRNKYGYTAGSLHLDVDTSEYEQTGDFHDIELTPTDLTYDLLQRWESITEVIPTIDYPKEAVEKEDWLKVFSTLADNRFEAMDVSKEITKGNEDEATTDSMAILDYLYKGIVYNDYFREFLEDNGIEGPDQRD</sequence>
<protein>
    <submittedName>
        <fullName evidence="1">Uncharacterized protein</fullName>
    </submittedName>
</protein>